<name>U6JPH7_EIMAC</name>
<dbReference type="Proteomes" id="UP000018050">
    <property type="component" value="Unassembled WGS sequence"/>
</dbReference>
<sequence length="380" mass="40851">MTSAEPWAAATAAAGAPQQNILSTAQSPDSLFQPLQTQSVPAESLNSIGPYRNNWLGLRAATEVPEQKKEDWAPNTPPQLVVSIISQLLKLLPDNSKSNPNTHANEEAASGSFKSDSSIGATSVSPQSFAASSGGAACSTTVSMSNPLDSSPFKPQMQSHAAALFLSQPHFNPFSSAAAGAAATPAGAAASAATVKIAYAECPCVFVVQSADYQPYVQIRRSSQPAIHIYTRSPLTIEDQFDATAQQQQQQQQQQQVRVLPPGEHAAAAAAAAAMEYEGLESPYSNPSQPTIFIHHDNSFKEKHQWKPRICIDTTTFWWPSVQCTFLSPNQNNLFRNNPFANYLNDDSSFNAWGRCFKEEHSAGVSVSGPLKPLTIDLPY</sequence>
<dbReference type="VEuPathDB" id="ToxoDB:EAH_00009380"/>
<dbReference type="GeneID" id="25269008"/>
<evidence type="ECO:0000313" key="3">
    <source>
        <dbReference type="Proteomes" id="UP000018050"/>
    </source>
</evidence>
<reference evidence="2" key="1">
    <citation type="submission" date="2013-10" db="EMBL/GenBank/DDBJ databases">
        <title>Genomic analysis of the causative agents of coccidiosis in chickens.</title>
        <authorList>
            <person name="Reid A.J."/>
            <person name="Blake D."/>
            <person name="Billington K."/>
            <person name="Browne H."/>
            <person name="Dunn M."/>
            <person name="Hung S."/>
            <person name="Kawahara F."/>
            <person name="Miranda-Saavedra D."/>
            <person name="Mourier T."/>
            <person name="Nagra H."/>
            <person name="Otto T.D."/>
            <person name="Rawlings N."/>
            <person name="Sanchez A."/>
            <person name="Sanders M."/>
            <person name="Subramaniam C."/>
            <person name="Tay Y."/>
            <person name="Dear P."/>
            <person name="Doerig C."/>
            <person name="Gruber A."/>
            <person name="Parkinson J."/>
            <person name="Shirley M."/>
            <person name="Wan K.L."/>
            <person name="Berriman M."/>
            <person name="Tomley F."/>
            <person name="Pain A."/>
        </authorList>
    </citation>
    <scope>NUCLEOTIDE SEQUENCE</scope>
    <source>
        <strain evidence="2">Houghton</strain>
    </source>
</reference>
<gene>
    <name evidence="2" type="ORF">EAH_00009380</name>
</gene>
<evidence type="ECO:0000313" key="2">
    <source>
        <dbReference type="EMBL" id="CDJ26806.1"/>
    </source>
</evidence>
<keyword evidence="3" id="KW-1185">Reference proteome</keyword>
<dbReference type="AlphaFoldDB" id="U6JPH7"/>
<protein>
    <submittedName>
        <fullName evidence="2">Uncharacterized protein</fullName>
    </submittedName>
</protein>
<dbReference type="RefSeq" id="XP_013250829.1">
    <property type="nucleotide sequence ID" value="XM_013395375.1"/>
</dbReference>
<feature type="region of interest" description="Disordered" evidence="1">
    <location>
        <begin position="95"/>
        <end position="117"/>
    </location>
</feature>
<dbReference type="OrthoDB" id="345430at2759"/>
<organism evidence="2 3">
    <name type="scientific">Eimeria acervulina</name>
    <name type="common">Coccidian parasite</name>
    <dbReference type="NCBI Taxonomy" id="5801"/>
    <lineage>
        <taxon>Eukaryota</taxon>
        <taxon>Sar</taxon>
        <taxon>Alveolata</taxon>
        <taxon>Apicomplexa</taxon>
        <taxon>Conoidasida</taxon>
        <taxon>Coccidia</taxon>
        <taxon>Eucoccidiorida</taxon>
        <taxon>Eimeriorina</taxon>
        <taxon>Eimeriidae</taxon>
        <taxon>Eimeria</taxon>
    </lineage>
</organism>
<proteinExistence type="predicted"/>
<reference evidence="2" key="2">
    <citation type="submission" date="2013-10" db="EMBL/GenBank/DDBJ databases">
        <authorList>
            <person name="Aslett M."/>
        </authorList>
    </citation>
    <scope>NUCLEOTIDE SEQUENCE</scope>
    <source>
        <strain evidence="2">Houghton</strain>
    </source>
</reference>
<dbReference type="OMA" id="NAWGRCF"/>
<evidence type="ECO:0000256" key="1">
    <source>
        <dbReference type="SAM" id="MobiDB-lite"/>
    </source>
</evidence>
<feature type="compositionally biased region" description="Polar residues" evidence="1">
    <location>
        <begin position="24"/>
        <end position="47"/>
    </location>
</feature>
<accession>U6JPH7</accession>
<dbReference type="EMBL" id="HG670955">
    <property type="protein sequence ID" value="CDJ26806.1"/>
    <property type="molecule type" value="Genomic_DNA"/>
</dbReference>
<feature type="region of interest" description="Disordered" evidence="1">
    <location>
        <begin position="24"/>
        <end position="49"/>
    </location>
</feature>